<accession>A0A1I8ELB1</accession>
<sequence>MKYMLIRENVNVLDLPDEIIEQICSYISPVQLCLSGWDKISKGFKDMLQQIYKSCRILDTITGQDYRFFEQFCLLQAYEDKILIRKLEIVIRNIFPHLTMLTVSAGTLCAVLRCAVKFESIFLIPKLRFLHILLGDKCGVLTNNHILSDFIAARMFVNELKFVELSVTLSPDSEKFITCCSFRNLLRFLMEITGNTGTWSLCLKDKTKQSQGWFSPSELSSYRVTAFIAYVRIVLELGISLHTLRLVDELKMSLYMMVMKKRQRFLYMYNEYKQCKNLIICYDIGIIAPLFPPVNEKYYQLQQVEIISSHVLYKDEFLKYLSLASNIKVVRILLPCHWTERMERCAFGYFLNADFTCFMKYGWASLSHYIPHASLKREDT</sequence>
<protein>
    <submittedName>
        <fullName evidence="2">F-box domain-containing protein</fullName>
    </submittedName>
</protein>
<dbReference type="PROSITE" id="PS50181">
    <property type="entry name" value="FBOX"/>
    <property type="match status" value="1"/>
</dbReference>
<dbReference type="WBParaSite" id="maker-PairedContig_295-snap-gene-1.15-mRNA-1">
    <property type="protein sequence ID" value="maker-PairedContig_295-snap-gene-1.15-mRNA-1"/>
    <property type="gene ID" value="maker-PairedContig_295-snap-gene-1.15"/>
</dbReference>
<feature type="domain" description="F-box" evidence="1">
    <location>
        <begin position="9"/>
        <end position="55"/>
    </location>
</feature>
<name>A0A1I8ELB1_WUCBA</name>
<organism evidence="2">
    <name type="scientific">Wuchereria bancrofti</name>
    <dbReference type="NCBI Taxonomy" id="6293"/>
    <lineage>
        <taxon>Eukaryota</taxon>
        <taxon>Metazoa</taxon>
        <taxon>Ecdysozoa</taxon>
        <taxon>Nematoda</taxon>
        <taxon>Chromadorea</taxon>
        <taxon>Rhabditida</taxon>
        <taxon>Spirurina</taxon>
        <taxon>Spiruromorpha</taxon>
        <taxon>Filarioidea</taxon>
        <taxon>Onchocercidae</taxon>
        <taxon>Wuchereria</taxon>
    </lineage>
</organism>
<dbReference type="InterPro" id="IPR001810">
    <property type="entry name" value="F-box_dom"/>
</dbReference>
<dbReference type="AlphaFoldDB" id="A0A1I8ELB1"/>
<evidence type="ECO:0000313" key="2">
    <source>
        <dbReference type="WBParaSite" id="maker-PairedContig_295-snap-gene-1.15-mRNA-1"/>
    </source>
</evidence>
<proteinExistence type="predicted"/>
<evidence type="ECO:0000259" key="1">
    <source>
        <dbReference type="PROSITE" id="PS50181"/>
    </source>
</evidence>
<reference evidence="2" key="1">
    <citation type="submission" date="2016-11" db="UniProtKB">
        <authorList>
            <consortium name="WormBaseParasite"/>
        </authorList>
    </citation>
    <scope>IDENTIFICATION</scope>
    <source>
        <strain evidence="2">pt0022</strain>
    </source>
</reference>